<dbReference type="EMBL" id="PIQF01000002">
    <property type="protein sequence ID" value="RUO76048.1"/>
    <property type="molecule type" value="Genomic_DNA"/>
</dbReference>
<reference evidence="3 4" key="1">
    <citation type="journal article" date="2011" name="Front. Microbiol.">
        <title>Genomic signatures of strain selection and enhancement in Bacillus atrophaeus var. globigii, a historical biowarfare simulant.</title>
        <authorList>
            <person name="Gibbons H.S."/>
            <person name="Broomall S.M."/>
            <person name="McNew L.A."/>
            <person name="Daligault H."/>
            <person name="Chapman C."/>
            <person name="Bruce D."/>
            <person name="Karavis M."/>
            <person name="Krepps M."/>
            <person name="McGregor P.A."/>
            <person name="Hong C."/>
            <person name="Park K.H."/>
            <person name="Akmal A."/>
            <person name="Feldman A."/>
            <person name="Lin J.S."/>
            <person name="Chang W.E."/>
            <person name="Higgs B.W."/>
            <person name="Demirev P."/>
            <person name="Lindquist J."/>
            <person name="Liem A."/>
            <person name="Fochler E."/>
            <person name="Read T.D."/>
            <person name="Tapia R."/>
            <person name="Johnson S."/>
            <person name="Bishop-Lilly K.A."/>
            <person name="Detter C."/>
            <person name="Han C."/>
            <person name="Sozhamannan S."/>
            <person name="Rosenzweig C.N."/>
            <person name="Skowronski E.W."/>
        </authorList>
    </citation>
    <scope>NUCLEOTIDE SEQUENCE [LARGE SCALE GENOMIC DNA]</scope>
    <source>
        <strain evidence="3 4">CL-SP19</strain>
    </source>
</reference>
<evidence type="ECO:0000256" key="1">
    <source>
        <dbReference type="SAM" id="Phobius"/>
    </source>
</evidence>
<dbReference type="SMART" id="SM00450">
    <property type="entry name" value="RHOD"/>
    <property type="match status" value="1"/>
</dbReference>
<evidence type="ECO:0000313" key="4">
    <source>
        <dbReference type="Proteomes" id="UP000287908"/>
    </source>
</evidence>
<dbReference type="OrthoDB" id="9808735at2"/>
<dbReference type="RefSeq" id="WP_126784771.1">
    <property type="nucleotide sequence ID" value="NZ_PIQF01000002.1"/>
</dbReference>
<comment type="caution">
    <text evidence="3">The sequence shown here is derived from an EMBL/GenBank/DDBJ whole genome shotgun (WGS) entry which is preliminary data.</text>
</comment>
<keyword evidence="1" id="KW-0812">Transmembrane</keyword>
<feature type="domain" description="Rhodanese" evidence="2">
    <location>
        <begin position="50"/>
        <end position="141"/>
    </location>
</feature>
<sequence>MQEILEFARQNAFMSGLWVVLLIALIVTWIRSKASPVKDLSAHQATVWVNRENGVFVDIRNQDDFKKAHIHGAQSLPASQIKQKSVDAIEKYKDAPIVVVCQTGTTARGAAHQLTQQGFDQVAVLAGGMNGWRNDKLPVASGK</sequence>
<name>A0A432ZDK7_9GAMM</name>
<dbReference type="Proteomes" id="UP000287908">
    <property type="component" value="Unassembled WGS sequence"/>
</dbReference>
<evidence type="ECO:0000313" key="3">
    <source>
        <dbReference type="EMBL" id="RUO76048.1"/>
    </source>
</evidence>
<accession>A0A432ZDK7</accession>
<dbReference type="PANTHER" id="PTHR43031">
    <property type="entry name" value="FAD-DEPENDENT OXIDOREDUCTASE"/>
    <property type="match status" value="1"/>
</dbReference>
<protein>
    <submittedName>
        <fullName evidence="3">Rhodanese-like domain-containing protein</fullName>
    </submittedName>
</protein>
<organism evidence="3 4">
    <name type="scientific">Idiomarina seosinensis</name>
    <dbReference type="NCBI Taxonomy" id="281739"/>
    <lineage>
        <taxon>Bacteria</taxon>
        <taxon>Pseudomonadati</taxon>
        <taxon>Pseudomonadota</taxon>
        <taxon>Gammaproteobacteria</taxon>
        <taxon>Alteromonadales</taxon>
        <taxon>Idiomarinaceae</taxon>
        <taxon>Idiomarina</taxon>
    </lineage>
</organism>
<gene>
    <name evidence="3" type="ORF">CWI81_07980</name>
</gene>
<dbReference type="PANTHER" id="PTHR43031:SF18">
    <property type="entry name" value="RHODANESE-RELATED SULFURTRANSFERASES"/>
    <property type="match status" value="1"/>
</dbReference>
<keyword evidence="4" id="KW-1185">Reference proteome</keyword>
<proteinExistence type="predicted"/>
<dbReference type="PROSITE" id="PS50206">
    <property type="entry name" value="RHODANESE_3"/>
    <property type="match status" value="1"/>
</dbReference>
<dbReference type="InterPro" id="IPR001763">
    <property type="entry name" value="Rhodanese-like_dom"/>
</dbReference>
<evidence type="ECO:0000259" key="2">
    <source>
        <dbReference type="PROSITE" id="PS50206"/>
    </source>
</evidence>
<feature type="transmembrane region" description="Helical" evidence="1">
    <location>
        <begin position="12"/>
        <end position="30"/>
    </location>
</feature>
<dbReference type="SUPFAM" id="SSF52821">
    <property type="entry name" value="Rhodanese/Cell cycle control phosphatase"/>
    <property type="match status" value="1"/>
</dbReference>
<dbReference type="CDD" id="cd00158">
    <property type="entry name" value="RHOD"/>
    <property type="match status" value="1"/>
</dbReference>
<dbReference type="Pfam" id="PF00581">
    <property type="entry name" value="Rhodanese"/>
    <property type="match status" value="1"/>
</dbReference>
<dbReference type="InterPro" id="IPR036873">
    <property type="entry name" value="Rhodanese-like_dom_sf"/>
</dbReference>
<keyword evidence="1" id="KW-0472">Membrane</keyword>
<dbReference type="InterPro" id="IPR050229">
    <property type="entry name" value="GlpE_sulfurtransferase"/>
</dbReference>
<dbReference type="Gene3D" id="3.40.250.10">
    <property type="entry name" value="Rhodanese-like domain"/>
    <property type="match status" value="1"/>
</dbReference>
<keyword evidence="1" id="KW-1133">Transmembrane helix</keyword>
<dbReference type="AlphaFoldDB" id="A0A432ZDK7"/>